<feature type="non-terminal residue" evidence="1">
    <location>
        <position position="1"/>
    </location>
</feature>
<proteinExistence type="predicted"/>
<gene>
    <name evidence="1" type="ORF">GBAR_LOCUS2263</name>
</gene>
<comment type="caution">
    <text evidence="1">The sequence shown here is derived from an EMBL/GenBank/DDBJ whole genome shotgun (WGS) entry which is preliminary data.</text>
</comment>
<dbReference type="EMBL" id="CASHTH010000331">
    <property type="protein sequence ID" value="CAI7997851.1"/>
    <property type="molecule type" value="Genomic_DNA"/>
</dbReference>
<accession>A0AA35QZ46</accession>
<feature type="non-terminal residue" evidence="1">
    <location>
        <position position="70"/>
    </location>
</feature>
<protein>
    <submittedName>
        <fullName evidence="1">Uncharacterized protein</fullName>
    </submittedName>
</protein>
<keyword evidence="2" id="KW-1185">Reference proteome</keyword>
<name>A0AA35QZ46_GEOBA</name>
<evidence type="ECO:0000313" key="2">
    <source>
        <dbReference type="Proteomes" id="UP001174909"/>
    </source>
</evidence>
<dbReference type="AlphaFoldDB" id="A0AA35QZ46"/>
<sequence length="70" mass="7984">RAYNKCEIVDTFIKGYSEFGRDRDRCSEIEDVTIPYSNTSQSIKNSWFVSISTLVPTTNAKSLTPLLRGY</sequence>
<reference evidence="1" key="1">
    <citation type="submission" date="2023-03" db="EMBL/GenBank/DDBJ databases">
        <authorList>
            <person name="Steffen K."/>
            <person name="Cardenas P."/>
        </authorList>
    </citation>
    <scope>NUCLEOTIDE SEQUENCE</scope>
</reference>
<dbReference type="Proteomes" id="UP001174909">
    <property type="component" value="Unassembled WGS sequence"/>
</dbReference>
<evidence type="ECO:0000313" key="1">
    <source>
        <dbReference type="EMBL" id="CAI7997851.1"/>
    </source>
</evidence>
<organism evidence="1 2">
    <name type="scientific">Geodia barretti</name>
    <name type="common">Barrett's horny sponge</name>
    <dbReference type="NCBI Taxonomy" id="519541"/>
    <lineage>
        <taxon>Eukaryota</taxon>
        <taxon>Metazoa</taxon>
        <taxon>Porifera</taxon>
        <taxon>Demospongiae</taxon>
        <taxon>Heteroscleromorpha</taxon>
        <taxon>Tetractinellida</taxon>
        <taxon>Astrophorina</taxon>
        <taxon>Geodiidae</taxon>
        <taxon>Geodia</taxon>
    </lineage>
</organism>